<dbReference type="SUPFAM" id="SSF141251">
    <property type="entry name" value="Kinase-associated protein B-like"/>
    <property type="match status" value="1"/>
</dbReference>
<dbReference type="Proteomes" id="UP000680304">
    <property type="component" value="Unassembled WGS sequence"/>
</dbReference>
<reference evidence="1 2" key="1">
    <citation type="submission" date="2021-04" db="EMBL/GenBank/DDBJ databases">
        <title>Draft genome sequence of Paenibacillus cisolokensis, LC2-13A.</title>
        <authorList>
            <person name="Uke A."/>
            <person name="Chhe C."/>
            <person name="Baramee S."/>
            <person name="Kosugi A."/>
        </authorList>
    </citation>
    <scope>NUCLEOTIDE SEQUENCE [LARGE SCALE GENOMIC DNA]</scope>
    <source>
        <strain evidence="1 2">LC2-13A</strain>
    </source>
</reference>
<dbReference type="InterPro" id="IPR038080">
    <property type="entry name" value="KapB_sf"/>
</dbReference>
<comment type="caution">
    <text evidence="1">The sequence shown here is derived from an EMBL/GenBank/DDBJ whole genome shotgun (WGS) entry which is preliminary data.</text>
</comment>
<dbReference type="InterPro" id="IPR014916">
    <property type="entry name" value="KapB"/>
</dbReference>
<accession>A0ABQ4N581</accession>
<dbReference type="Pfam" id="PF08810">
    <property type="entry name" value="KapB"/>
    <property type="match status" value="1"/>
</dbReference>
<gene>
    <name evidence="1" type="ORF">PACILC2_19370</name>
</gene>
<organism evidence="1 2">
    <name type="scientific">Paenibacillus cisolokensis</name>
    <dbReference type="NCBI Taxonomy" id="1658519"/>
    <lineage>
        <taxon>Bacteria</taxon>
        <taxon>Bacillati</taxon>
        <taxon>Bacillota</taxon>
        <taxon>Bacilli</taxon>
        <taxon>Bacillales</taxon>
        <taxon>Paenibacillaceae</taxon>
        <taxon>Paenibacillus</taxon>
    </lineage>
</organism>
<protein>
    <submittedName>
        <fullName evidence="1">Kinase-associated protein B</fullName>
    </submittedName>
</protein>
<dbReference type="RefSeq" id="WP_213528563.1">
    <property type="nucleotide sequence ID" value="NZ_BOVJ01000061.1"/>
</dbReference>
<keyword evidence="2" id="KW-1185">Reference proteome</keyword>
<evidence type="ECO:0000313" key="1">
    <source>
        <dbReference type="EMBL" id="GIQ63369.1"/>
    </source>
</evidence>
<sequence>MQASGRIQEPGELVKVEYKSGRYIGRVVETDGRRMVVSILAVLKHPEQGNLHRRFDPDVPLFHERRALAYTEKASVPMEDAQPYAGEVPEYKASLKRALEAELAALDRMKRWAERGLEQLKGLQRDYGF</sequence>
<evidence type="ECO:0000313" key="2">
    <source>
        <dbReference type="Proteomes" id="UP000680304"/>
    </source>
</evidence>
<name>A0ABQ4N581_9BACL</name>
<dbReference type="GO" id="GO:0016301">
    <property type="term" value="F:kinase activity"/>
    <property type="evidence" value="ECO:0007669"/>
    <property type="project" value="UniProtKB-KW"/>
</dbReference>
<dbReference type="EMBL" id="BOVJ01000061">
    <property type="protein sequence ID" value="GIQ63369.1"/>
    <property type="molecule type" value="Genomic_DNA"/>
</dbReference>
<dbReference type="SMART" id="SM01298">
    <property type="entry name" value="KapB"/>
    <property type="match status" value="1"/>
</dbReference>
<keyword evidence="1" id="KW-0418">Kinase</keyword>
<proteinExistence type="predicted"/>
<keyword evidence="1" id="KW-0808">Transferase</keyword>
<dbReference type="Gene3D" id="2.30.30.430">
    <property type="entry name" value="Kinase associated protein B domain"/>
    <property type="match status" value="1"/>
</dbReference>